<keyword evidence="3" id="KW-1185">Reference proteome</keyword>
<dbReference type="Proteomes" id="UP001497516">
    <property type="component" value="Chromosome 5"/>
</dbReference>
<feature type="region of interest" description="Disordered" evidence="1">
    <location>
        <begin position="1"/>
        <end position="72"/>
    </location>
</feature>
<dbReference type="EMBL" id="OZ034818">
    <property type="protein sequence ID" value="CAL1387298.1"/>
    <property type="molecule type" value="Genomic_DNA"/>
</dbReference>
<reference evidence="2 3" key="1">
    <citation type="submission" date="2024-04" db="EMBL/GenBank/DDBJ databases">
        <authorList>
            <person name="Fracassetti M."/>
        </authorList>
    </citation>
    <scope>NUCLEOTIDE SEQUENCE [LARGE SCALE GENOMIC DNA]</scope>
</reference>
<accession>A0AAV2ENM1</accession>
<feature type="compositionally biased region" description="Basic residues" evidence="1">
    <location>
        <begin position="1"/>
        <end position="12"/>
    </location>
</feature>
<sequence length="72" mass="7751">MSASLLRRHSRTKTPVLSPAADSPSAACPPHQSSPSSPQQPFLFRCPSPAVQSLDRRPRLPPPPSRSLLSPN</sequence>
<gene>
    <name evidence="2" type="ORF">LTRI10_LOCUS28295</name>
</gene>
<evidence type="ECO:0000313" key="3">
    <source>
        <dbReference type="Proteomes" id="UP001497516"/>
    </source>
</evidence>
<proteinExistence type="predicted"/>
<name>A0AAV2ENM1_9ROSI</name>
<evidence type="ECO:0000256" key="1">
    <source>
        <dbReference type="SAM" id="MobiDB-lite"/>
    </source>
</evidence>
<protein>
    <submittedName>
        <fullName evidence="2">Uncharacterized protein</fullName>
    </submittedName>
</protein>
<evidence type="ECO:0000313" key="2">
    <source>
        <dbReference type="EMBL" id="CAL1387298.1"/>
    </source>
</evidence>
<feature type="compositionally biased region" description="Low complexity" evidence="1">
    <location>
        <begin position="18"/>
        <end position="41"/>
    </location>
</feature>
<organism evidence="2 3">
    <name type="scientific">Linum trigynum</name>
    <dbReference type="NCBI Taxonomy" id="586398"/>
    <lineage>
        <taxon>Eukaryota</taxon>
        <taxon>Viridiplantae</taxon>
        <taxon>Streptophyta</taxon>
        <taxon>Embryophyta</taxon>
        <taxon>Tracheophyta</taxon>
        <taxon>Spermatophyta</taxon>
        <taxon>Magnoliopsida</taxon>
        <taxon>eudicotyledons</taxon>
        <taxon>Gunneridae</taxon>
        <taxon>Pentapetalae</taxon>
        <taxon>rosids</taxon>
        <taxon>fabids</taxon>
        <taxon>Malpighiales</taxon>
        <taxon>Linaceae</taxon>
        <taxon>Linum</taxon>
    </lineage>
</organism>
<dbReference type="AlphaFoldDB" id="A0AAV2ENM1"/>